<evidence type="ECO:0000313" key="1">
    <source>
        <dbReference type="EMBL" id="KZP00869.1"/>
    </source>
</evidence>
<gene>
    <name evidence="1" type="ORF">CALVIDRAFT_215953</name>
</gene>
<sequence>MTSRPYPYNLAQSGLILESLLATSALDEISTAEPSLGALARHLLYAGHVLPSLHPRPRGEQVLRSGVAFWMYPTGGKGPYEMLPDGRVAKHGLLVTAERGATVQDVVLAVQERMPERGVEHVHVPASVPEEDV</sequence>
<dbReference type="OrthoDB" id="2789562at2759"/>
<proteinExistence type="predicted"/>
<protein>
    <submittedName>
        <fullName evidence="1">Uncharacterized protein</fullName>
    </submittedName>
</protein>
<accession>A0A167RG36</accession>
<dbReference type="AlphaFoldDB" id="A0A167RG36"/>
<name>A0A167RG36_CALVF</name>
<organism evidence="1 2">
    <name type="scientific">Calocera viscosa (strain TUFC12733)</name>
    <dbReference type="NCBI Taxonomy" id="1330018"/>
    <lineage>
        <taxon>Eukaryota</taxon>
        <taxon>Fungi</taxon>
        <taxon>Dikarya</taxon>
        <taxon>Basidiomycota</taxon>
        <taxon>Agaricomycotina</taxon>
        <taxon>Dacrymycetes</taxon>
        <taxon>Dacrymycetales</taxon>
        <taxon>Dacrymycetaceae</taxon>
        <taxon>Calocera</taxon>
    </lineage>
</organism>
<dbReference type="EMBL" id="KV417268">
    <property type="protein sequence ID" value="KZP00869.1"/>
    <property type="molecule type" value="Genomic_DNA"/>
</dbReference>
<keyword evidence="2" id="KW-1185">Reference proteome</keyword>
<evidence type="ECO:0000313" key="2">
    <source>
        <dbReference type="Proteomes" id="UP000076738"/>
    </source>
</evidence>
<reference evidence="1 2" key="1">
    <citation type="journal article" date="2016" name="Mol. Biol. Evol.">
        <title>Comparative Genomics of Early-Diverging Mushroom-Forming Fungi Provides Insights into the Origins of Lignocellulose Decay Capabilities.</title>
        <authorList>
            <person name="Nagy L.G."/>
            <person name="Riley R."/>
            <person name="Tritt A."/>
            <person name="Adam C."/>
            <person name="Daum C."/>
            <person name="Floudas D."/>
            <person name="Sun H."/>
            <person name="Yadav J.S."/>
            <person name="Pangilinan J."/>
            <person name="Larsson K.H."/>
            <person name="Matsuura K."/>
            <person name="Barry K."/>
            <person name="Labutti K."/>
            <person name="Kuo R."/>
            <person name="Ohm R.A."/>
            <person name="Bhattacharya S.S."/>
            <person name="Shirouzu T."/>
            <person name="Yoshinaga Y."/>
            <person name="Martin F.M."/>
            <person name="Grigoriev I.V."/>
            <person name="Hibbett D.S."/>
        </authorList>
    </citation>
    <scope>NUCLEOTIDE SEQUENCE [LARGE SCALE GENOMIC DNA]</scope>
    <source>
        <strain evidence="1 2">TUFC12733</strain>
    </source>
</reference>
<dbReference type="Proteomes" id="UP000076738">
    <property type="component" value="Unassembled WGS sequence"/>
</dbReference>